<reference evidence="11" key="1">
    <citation type="submission" date="2021-01" db="EMBL/GenBank/DDBJ databases">
        <authorList>
            <person name="Corre E."/>
            <person name="Pelletier E."/>
            <person name="Niang G."/>
            <person name="Scheremetjew M."/>
            <person name="Finn R."/>
            <person name="Kale V."/>
            <person name="Holt S."/>
            <person name="Cochrane G."/>
            <person name="Meng A."/>
            <person name="Brown T."/>
            <person name="Cohen L."/>
        </authorList>
    </citation>
    <scope>NUCLEOTIDE SEQUENCE</scope>
    <source>
        <strain evidence="11">SAG 63-3</strain>
    </source>
</reference>
<gene>
    <name evidence="11" type="ORF">PPAR00522_LOCUS10034</name>
</gene>
<feature type="region of interest" description="Disordered" evidence="9">
    <location>
        <begin position="561"/>
        <end position="612"/>
    </location>
</feature>
<dbReference type="Pfam" id="PF00909">
    <property type="entry name" value="Ammonium_transp"/>
    <property type="match status" value="1"/>
</dbReference>
<evidence type="ECO:0000256" key="5">
    <source>
        <dbReference type="ARBA" id="ARBA00022989"/>
    </source>
</evidence>
<feature type="compositionally biased region" description="Basic and acidic residues" evidence="9">
    <location>
        <begin position="579"/>
        <end position="593"/>
    </location>
</feature>
<dbReference type="AlphaFoldDB" id="A0A7S0YFJ5"/>
<dbReference type="NCBIfam" id="TIGR00836">
    <property type="entry name" value="amt"/>
    <property type="match status" value="1"/>
</dbReference>
<dbReference type="FunFam" id="1.10.3430.10:FF:000016">
    <property type="entry name" value="Ammonium transporter"/>
    <property type="match status" value="1"/>
</dbReference>
<keyword evidence="4 8" id="KW-0812">Transmembrane</keyword>
<comment type="subcellular location">
    <subcellularLocation>
        <location evidence="8">Cell membrane</location>
        <topology evidence="8">Multi-pass membrane protein</topology>
    </subcellularLocation>
    <subcellularLocation>
        <location evidence="1">Membrane</location>
        <topology evidence="1">Multi-pass membrane protein</topology>
    </subcellularLocation>
</comment>
<dbReference type="PROSITE" id="PS01219">
    <property type="entry name" value="AMMONIUM_TRANSP"/>
    <property type="match status" value="1"/>
</dbReference>
<name>A0A7S0YFJ5_9CHLO</name>
<protein>
    <recommendedName>
        <fullName evidence="8">Ammonium transporter</fullName>
    </recommendedName>
</protein>
<keyword evidence="3 8" id="KW-0813">Transport</keyword>
<evidence type="ECO:0000259" key="10">
    <source>
        <dbReference type="Pfam" id="PF00909"/>
    </source>
</evidence>
<evidence type="ECO:0000256" key="2">
    <source>
        <dbReference type="ARBA" id="ARBA00005887"/>
    </source>
</evidence>
<feature type="transmembrane region" description="Helical" evidence="8">
    <location>
        <begin position="468"/>
        <end position="493"/>
    </location>
</feature>
<evidence type="ECO:0000256" key="3">
    <source>
        <dbReference type="ARBA" id="ARBA00022448"/>
    </source>
</evidence>
<comment type="similarity">
    <text evidence="2 8">Belongs to the ammonia transporter channel (TC 1.A.11.2) family.</text>
</comment>
<evidence type="ECO:0000256" key="8">
    <source>
        <dbReference type="RuleBase" id="RU362002"/>
    </source>
</evidence>
<feature type="domain" description="Ammonium transporter AmtB-like" evidence="10">
    <location>
        <begin position="72"/>
        <end position="520"/>
    </location>
</feature>
<feature type="transmembrane region" description="Helical" evidence="8">
    <location>
        <begin position="381"/>
        <end position="401"/>
    </location>
</feature>
<sequence>MSYNCSSNLYNQVEGLVGTANVTNLICTTYDCTSTSAAYCVMQYLAAQASDLRAEVDVKANNELALGVDTFFTLFSAYLVFSMQIGFAMLCAGCVRSKNTMNILLKNILDSCIGGICFYVLGYGFAYGHKLNEEPNLFLSAWNYALKYTSKVSTMDTSNGGATSDGFSSMGWQSFFFQWSFAATATTIVSGAVAERCTLLAYLCYSAFMSSFVYPVVVHWVWSPYGWLSVFNTSYWGGGYSLILRTGAIDFAGSGVVHMVGGWSALIGAYLLGPRIGRFGPNGQVNDLRGHNVPLIVLGTFLLWFGWYGFNPGSNLSISTRGAAVIVSRVAVTTTLSAAGGGVATLLIKFLTSRTWDIPATCNGVLAGLVGITAGCAVVEPWAAIICGFLSSVFFIGAEHLQIRVLRIDDPVSAWPLHGVAGVVGVLFPGLLATPRYCKEVYGGVGFGSDSIEGHRYGIFYGGHGQLLLAQAIEVGCIIVWSVGLMGIVFLFLRIIGQLRVSVETELQGLDQSKHGGSAYAYGDGGGGRAQGEVGKAGAIAMVPLIGAIGAGGSEAVRSSFGSGNKVVPIRSDNPSPKGEGEQSEDAKAKKTEVAPLMSEDGKSNNASLVSY</sequence>
<dbReference type="InterPro" id="IPR018047">
    <property type="entry name" value="Ammonium_transpt_CS"/>
</dbReference>
<dbReference type="InterPro" id="IPR029020">
    <property type="entry name" value="Ammonium/urea_transptr"/>
</dbReference>
<feature type="transmembrane region" description="Helical" evidence="8">
    <location>
        <begin position="71"/>
        <end position="95"/>
    </location>
</feature>
<feature type="transmembrane region" description="Helical" evidence="8">
    <location>
        <begin position="200"/>
        <end position="222"/>
    </location>
</feature>
<dbReference type="GO" id="GO:0097272">
    <property type="term" value="P:ammonium homeostasis"/>
    <property type="evidence" value="ECO:0007669"/>
    <property type="project" value="TreeGrafter"/>
</dbReference>
<dbReference type="GO" id="GO:0005886">
    <property type="term" value="C:plasma membrane"/>
    <property type="evidence" value="ECO:0007669"/>
    <property type="project" value="UniProtKB-SubCell"/>
</dbReference>
<feature type="transmembrane region" description="Helical" evidence="8">
    <location>
        <begin position="330"/>
        <end position="351"/>
    </location>
</feature>
<dbReference type="InterPro" id="IPR001905">
    <property type="entry name" value="Ammonium_transpt"/>
</dbReference>
<feature type="transmembrane region" description="Helical" evidence="8">
    <location>
        <begin position="107"/>
        <end position="126"/>
    </location>
</feature>
<dbReference type="InterPro" id="IPR024041">
    <property type="entry name" value="NH4_transpt_AmtB-like_dom"/>
</dbReference>
<organism evidence="11">
    <name type="scientific">Polytomella parva</name>
    <dbReference type="NCBI Taxonomy" id="51329"/>
    <lineage>
        <taxon>Eukaryota</taxon>
        <taxon>Viridiplantae</taxon>
        <taxon>Chlorophyta</taxon>
        <taxon>core chlorophytes</taxon>
        <taxon>Chlorophyceae</taxon>
        <taxon>CS clade</taxon>
        <taxon>Chlamydomonadales</taxon>
        <taxon>Chlamydomonadaceae</taxon>
        <taxon>Polytomella</taxon>
    </lineage>
</organism>
<dbReference type="PANTHER" id="PTHR11730">
    <property type="entry name" value="AMMONIUM TRANSPORTER"/>
    <property type="match status" value="1"/>
</dbReference>
<evidence type="ECO:0000313" key="11">
    <source>
        <dbReference type="EMBL" id="CAD8773628.1"/>
    </source>
</evidence>
<evidence type="ECO:0000256" key="9">
    <source>
        <dbReference type="SAM" id="MobiDB-lite"/>
    </source>
</evidence>
<proteinExistence type="inferred from homology"/>
<dbReference type="PANTHER" id="PTHR11730:SF6">
    <property type="entry name" value="AMMONIUM TRANSPORTER"/>
    <property type="match status" value="1"/>
</dbReference>
<feature type="transmembrane region" description="Helical" evidence="8">
    <location>
        <begin position="413"/>
        <end position="432"/>
    </location>
</feature>
<feature type="transmembrane region" description="Helical" evidence="8">
    <location>
        <begin position="175"/>
        <end position="193"/>
    </location>
</feature>
<evidence type="ECO:0000256" key="4">
    <source>
        <dbReference type="ARBA" id="ARBA00022692"/>
    </source>
</evidence>
<accession>A0A7S0YFJ5</accession>
<dbReference type="GO" id="GO:0008519">
    <property type="term" value="F:ammonium channel activity"/>
    <property type="evidence" value="ECO:0007669"/>
    <property type="project" value="InterPro"/>
</dbReference>
<evidence type="ECO:0000256" key="7">
    <source>
        <dbReference type="ARBA" id="ARBA00023177"/>
    </source>
</evidence>
<dbReference type="SUPFAM" id="SSF111352">
    <property type="entry name" value="Ammonium transporter"/>
    <property type="match status" value="1"/>
</dbReference>
<evidence type="ECO:0000256" key="6">
    <source>
        <dbReference type="ARBA" id="ARBA00023136"/>
    </source>
</evidence>
<keyword evidence="7 8" id="KW-0924">Ammonia transport</keyword>
<keyword evidence="6 8" id="KW-0472">Membrane</keyword>
<keyword evidence="5 8" id="KW-1133">Transmembrane helix</keyword>
<feature type="transmembrane region" description="Helical" evidence="8">
    <location>
        <begin position="242"/>
        <end position="272"/>
    </location>
</feature>
<feature type="transmembrane region" description="Helical" evidence="8">
    <location>
        <begin position="293"/>
        <end position="310"/>
    </location>
</feature>
<dbReference type="Gene3D" id="1.10.3430.10">
    <property type="entry name" value="Ammonium transporter AmtB like domains"/>
    <property type="match status" value="1"/>
</dbReference>
<evidence type="ECO:0000256" key="1">
    <source>
        <dbReference type="ARBA" id="ARBA00004141"/>
    </source>
</evidence>
<dbReference type="EMBL" id="HBFM01015810">
    <property type="protein sequence ID" value="CAD8773628.1"/>
    <property type="molecule type" value="Transcribed_RNA"/>
</dbReference>